<gene>
    <name evidence="2" type="ORF">LCGC14_1654440</name>
    <name evidence="1" type="ORF">LCGC14_1676080</name>
</gene>
<dbReference type="EMBL" id="LAZR01013958">
    <property type="protein sequence ID" value="KKM19563.1"/>
    <property type="molecule type" value="Genomic_DNA"/>
</dbReference>
<dbReference type="AlphaFoldDB" id="A0A0F9KPT4"/>
<sequence length="70" mass="8208">MKNKIVKSKDIISGDWFALKQSLKTWMEKDIGEECEVNKFPSKTRLIHEFSNVVREMVKDIIINPVEDVK</sequence>
<dbReference type="EMBL" id="LAZR01014458">
    <property type="protein sequence ID" value="KKM17410.1"/>
    <property type="molecule type" value="Genomic_DNA"/>
</dbReference>
<comment type="caution">
    <text evidence="1">The sequence shown here is derived from an EMBL/GenBank/DDBJ whole genome shotgun (WGS) entry which is preliminary data.</text>
</comment>
<accession>A0A0F9KPT4</accession>
<reference evidence="1" key="1">
    <citation type="journal article" date="2015" name="Nature">
        <title>Complex archaea that bridge the gap between prokaryotes and eukaryotes.</title>
        <authorList>
            <person name="Spang A."/>
            <person name="Saw J.H."/>
            <person name="Jorgensen S.L."/>
            <person name="Zaremba-Niedzwiedzka K."/>
            <person name="Martijn J."/>
            <person name="Lind A.E."/>
            <person name="van Eijk R."/>
            <person name="Schleper C."/>
            <person name="Guy L."/>
            <person name="Ettema T.J."/>
        </authorList>
    </citation>
    <scope>NUCLEOTIDE SEQUENCE</scope>
</reference>
<evidence type="ECO:0000313" key="2">
    <source>
        <dbReference type="EMBL" id="KKM19563.1"/>
    </source>
</evidence>
<name>A0A0F9KPT4_9ZZZZ</name>
<evidence type="ECO:0000313" key="1">
    <source>
        <dbReference type="EMBL" id="KKM17410.1"/>
    </source>
</evidence>
<organism evidence="1">
    <name type="scientific">marine sediment metagenome</name>
    <dbReference type="NCBI Taxonomy" id="412755"/>
    <lineage>
        <taxon>unclassified sequences</taxon>
        <taxon>metagenomes</taxon>
        <taxon>ecological metagenomes</taxon>
    </lineage>
</organism>
<protein>
    <submittedName>
        <fullName evidence="1">Uncharacterized protein</fullName>
    </submittedName>
</protein>
<proteinExistence type="predicted"/>